<dbReference type="EMBL" id="JBFNQD010000001">
    <property type="protein sequence ID" value="MEW9304791.1"/>
    <property type="molecule type" value="Genomic_DNA"/>
</dbReference>
<evidence type="ECO:0000313" key="3">
    <source>
        <dbReference type="Proteomes" id="UP001555786"/>
    </source>
</evidence>
<name>A0ABV3PGZ7_9HYPH</name>
<dbReference type="InterPro" id="IPR023210">
    <property type="entry name" value="NADP_OxRdtase_dom"/>
</dbReference>
<sequence length="277" mass="30272">MTISTTRLPDGSAMPVFGLGTWGMGEARREAGAEVAALRAGLDLGIGLIDTAEMYGSGGAEQVVGQAIAGRRDQTYLVSKVLPSNAGRRQAVRACEESLKRLGTDRIDLYLLHWRSSTPLEETIAAFEDLKQAGKILRWGVSNFDVDDMQEIEAISPDCQANQVLYNLTRRGIEYDLTGYCRERSMPIMAYSPIEQGALARHRVLDAIARDHGATPAQIALAWVFDKPGIVAIPKSRHPERVKENLGSLAIKLSDADRASLDAAFPPPRRKQGLEML</sequence>
<accession>A0ABV3PGZ7</accession>
<gene>
    <name evidence="2" type="ORF">ABXS05_04535</name>
</gene>
<dbReference type="Pfam" id="PF00248">
    <property type="entry name" value="Aldo_ket_red"/>
    <property type="match status" value="1"/>
</dbReference>
<dbReference type="Gene3D" id="3.20.20.100">
    <property type="entry name" value="NADP-dependent oxidoreductase domain"/>
    <property type="match status" value="1"/>
</dbReference>
<proteinExistence type="predicted"/>
<evidence type="ECO:0000259" key="1">
    <source>
        <dbReference type="Pfam" id="PF00248"/>
    </source>
</evidence>
<dbReference type="SUPFAM" id="SSF51430">
    <property type="entry name" value="NAD(P)-linked oxidoreductase"/>
    <property type="match status" value="1"/>
</dbReference>
<dbReference type="RefSeq" id="WP_367623079.1">
    <property type="nucleotide sequence ID" value="NZ_JBFNQD010000001.1"/>
</dbReference>
<dbReference type="Proteomes" id="UP001555786">
    <property type="component" value="Unassembled WGS sequence"/>
</dbReference>
<dbReference type="CDD" id="cd19138">
    <property type="entry name" value="AKR_YeaE"/>
    <property type="match status" value="1"/>
</dbReference>
<keyword evidence="3" id="KW-1185">Reference proteome</keyword>
<comment type="caution">
    <text evidence="2">The sequence shown here is derived from an EMBL/GenBank/DDBJ whole genome shotgun (WGS) entry which is preliminary data.</text>
</comment>
<evidence type="ECO:0000313" key="2">
    <source>
        <dbReference type="EMBL" id="MEW9304791.1"/>
    </source>
</evidence>
<dbReference type="InterPro" id="IPR036812">
    <property type="entry name" value="NAD(P)_OxRdtase_dom_sf"/>
</dbReference>
<dbReference type="InterPro" id="IPR020471">
    <property type="entry name" value="AKR"/>
</dbReference>
<dbReference type="PANTHER" id="PTHR43638">
    <property type="entry name" value="OXIDOREDUCTASE, ALDO/KETO REDUCTASE FAMILY PROTEIN"/>
    <property type="match status" value="1"/>
</dbReference>
<dbReference type="PANTHER" id="PTHR43638:SF3">
    <property type="entry name" value="ALDEHYDE REDUCTASE"/>
    <property type="match status" value="1"/>
</dbReference>
<organism evidence="2 3">
    <name type="scientific">Labrys neptuniae</name>
    <dbReference type="NCBI Taxonomy" id="376174"/>
    <lineage>
        <taxon>Bacteria</taxon>
        <taxon>Pseudomonadati</taxon>
        <taxon>Pseudomonadota</taxon>
        <taxon>Alphaproteobacteria</taxon>
        <taxon>Hyphomicrobiales</taxon>
        <taxon>Xanthobacteraceae</taxon>
        <taxon>Labrys</taxon>
    </lineage>
</organism>
<dbReference type="PRINTS" id="PR00069">
    <property type="entry name" value="ALDKETRDTASE"/>
</dbReference>
<reference evidence="2 3" key="1">
    <citation type="submission" date="2024-07" db="EMBL/GenBank/DDBJ databases">
        <title>Description of Labrys sedimenti sp. nov., isolated from a diclofenac-degrading enrichment culture.</title>
        <authorList>
            <person name="Tancsics A."/>
            <person name="Csepanyi A."/>
        </authorList>
    </citation>
    <scope>NUCLEOTIDE SEQUENCE [LARGE SCALE GENOMIC DNA]</scope>
    <source>
        <strain evidence="2 3">LMG 23578</strain>
    </source>
</reference>
<protein>
    <submittedName>
        <fullName evidence="2">Aldo/keto reductase</fullName>
    </submittedName>
</protein>
<dbReference type="PIRSF" id="PIRSF000097">
    <property type="entry name" value="AKR"/>
    <property type="match status" value="1"/>
</dbReference>
<feature type="domain" description="NADP-dependent oxidoreductase" evidence="1">
    <location>
        <begin position="18"/>
        <end position="263"/>
    </location>
</feature>